<proteinExistence type="predicted"/>
<gene>
    <name evidence="1" type="ORF">BRAA01T01468Z</name>
</gene>
<dbReference type="AlphaFoldDB" id="A0A3P5Z4E8"/>
<accession>A0A3P5Z4E8</accession>
<evidence type="ECO:0000313" key="1">
    <source>
        <dbReference type="EMBL" id="VDC74966.1"/>
    </source>
</evidence>
<name>A0A3P5Z4E8_BRACM</name>
<organism evidence="1">
    <name type="scientific">Brassica campestris</name>
    <name type="common">Field mustard</name>
    <dbReference type="NCBI Taxonomy" id="3711"/>
    <lineage>
        <taxon>Eukaryota</taxon>
        <taxon>Viridiplantae</taxon>
        <taxon>Streptophyta</taxon>
        <taxon>Embryophyta</taxon>
        <taxon>Tracheophyta</taxon>
        <taxon>Spermatophyta</taxon>
        <taxon>Magnoliopsida</taxon>
        <taxon>eudicotyledons</taxon>
        <taxon>Gunneridae</taxon>
        <taxon>Pentapetalae</taxon>
        <taxon>rosids</taxon>
        <taxon>malvids</taxon>
        <taxon>Brassicales</taxon>
        <taxon>Brassicaceae</taxon>
        <taxon>Brassiceae</taxon>
        <taxon>Brassica</taxon>
    </lineage>
</organism>
<protein>
    <submittedName>
        <fullName evidence="1">Uncharacterized protein</fullName>
    </submittedName>
</protein>
<dbReference type="EMBL" id="LR031571">
    <property type="protein sequence ID" value="VDC74966.1"/>
    <property type="molecule type" value="Genomic_DNA"/>
</dbReference>
<sequence>MSGDFQNPSTKLLQFRLKKFIKFCKRNLVAYTNMLTLHNLHQPQ</sequence>
<reference evidence="1" key="1">
    <citation type="submission" date="2018-11" db="EMBL/GenBank/DDBJ databases">
        <authorList>
            <consortium name="Genoscope - CEA"/>
            <person name="William W."/>
        </authorList>
    </citation>
    <scope>NUCLEOTIDE SEQUENCE</scope>
</reference>